<dbReference type="Pfam" id="PF00857">
    <property type="entry name" value="Isochorismatase"/>
    <property type="match status" value="1"/>
</dbReference>
<evidence type="ECO:0000313" key="4">
    <source>
        <dbReference type="Proteomes" id="UP000007148"/>
    </source>
</evidence>
<dbReference type="AlphaFoldDB" id="G4TK47"/>
<comment type="caution">
    <text evidence="3">The sequence shown here is derived from an EMBL/GenBank/DDBJ whole genome shotgun (WGS) entry which is preliminary data.</text>
</comment>
<evidence type="ECO:0000259" key="2">
    <source>
        <dbReference type="Pfam" id="PF00857"/>
    </source>
</evidence>
<accession>G4TK47</accession>
<dbReference type="PANTHER" id="PTHR14119">
    <property type="entry name" value="HYDROLASE"/>
    <property type="match status" value="1"/>
</dbReference>
<dbReference type="eggNOG" id="KOG4044">
    <property type="taxonomic scope" value="Eukaryota"/>
</dbReference>
<dbReference type="EMBL" id="CAFZ01000130">
    <property type="protein sequence ID" value="CCA71690.1"/>
    <property type="molecule type" value="Genomic_DNA"/>
</dbReference>
<sequence length="122" mass="12985">MYIPEVQAKLHEHGIQSVVIFGIESHVCVLQTVLELLSSGYSVHVVADAVSSCNKEEIPIALASLRQAGAVITTSESLAFQLMQDAGSPNFKEFSSLVKAEKQAIANSLRDLCGDGTPKSAL</sequence>
<comment type="similarity">
    <text evidence="1">Belongs to the isochorismatase family.</text>
</comment>
<dbReference type="HOGENOM" id="CLU_066901_3_0_1"/>
<dbReference type="PANTHER" id="PTHR14119:SF3">
    <property type="entry name" value="ISOCHORISMATASE DOMAIN-CONTAINING PROTEIN 2"/>
    <property type="match status" value="1"/>
</dbReference>
<keyword evidence="4" id="KW-1185">Reference proteome</keyword>
<dbReference type="SUPFAM" id="SSF52499">
    <property type="entry name" value="Isochorismatase-like hydrolases"/>
    <property type="match status" value="1"/>
</dbReference>
<dbReference type="Proteomes" id="UP000007148">
    <property type="component" value="Unassembled WGS sequence"/>
</dbReference>
<dbReference type="InterPro" id="IPR036380">
    <property type="entry name" value="Isochorismatase-like_sf"/>
</dbReference>
<feature type="domain" description="Isochorismatase-like" evidence="2">
    <location>
        <begin position="5"/>
        <end position="76"/>
    </location>
</feature>
<dbReference type="Gene3D" id="3.40.50.850">
    <property type="entry name" value="Isochorismatase-like"/>
    <property type="match status" value="1"/>
</dbReference>
<dbReference type="OMA" id="ACILRTT"/>
<proteinExistence type="inferred from homology"/>
<dbReference type="OrthoDB" id="269496at2759"/>
<evidence type="ECO:0000313" key="3">
    <source>
        <dbReference type="EMBL" id="CCA71690.1"/>
    </source>
</evidence>
<dbReference type="STRING" id="1109443.G4TK47"/>
<evidence type="ECO:0000256" key="1">
    <source>
        <dbReference type="ARBA" id="ARBA00006336"/>
    </source>
</evidence>
<gene>
    <name evidence="3" type="ORF">PIIN_05625</name>
</gene>
<dbReference type="InterPro" id="IPR000868">
    <property type="entry name" value="Isochorismatase-like_dom"/>
</dbReference>
<reference evidence="3 4" key="1">
    <citation type="journal article" date="2011" name="PLoS Pathog.">
        <title>Endophytic Life Strategies Decoded by Genome and Transcriptome Analyses of the Mutualistic Root Symbiont Piriformospora indica.</title>
        <authorList>
            <person name="Zuccaro A."/>
            <person name="Lahrmann U."/>
            <person name="Guldener U."/>
            <person name="Langen G."/>
            <person name="Pfiffi S."/>
            <person name="Biedenkopf D."/>
            <person name="Wong P."/>
            <person name="Samans B."/>
            <person name="Grimm C."/>
            <person name="Basiewicz M."/>
            <person name="Murat C."/>
            <person name="Martin F."/>
            <person name="Kogel K.H."/>
        </authorList>
    </citation>
    <scope>NUCLEOTIDE SEQUENCE [LARGE SCALE GENOMIC DNA]</scope>
    <source>
        <strain evidence="3 4">DSM 11827</strain>
    </source>
</reference>
<organism evidence="3 4">
    <name type="scientific">Serendipita indica (strain DSM 11827)</name>
    <name type="common">Root endophyte fungus</name>
    <name type="synonym">Piriformospora indica</name>
    <dbReference type="NCBI Taxonomy" id="1109443"/>
    <lineage>
        <taxon>Eukaryota</taxon>
        <taxon>Fungi</taxon>
        <taxon>Dikarya</taxon>
        <taxon>Basidiomycota</taxon>
        <taxon>Agaricomycotina</taxon>
        <taxon>Agaricomycetes</taxon>
        <taxon>Sebacinales</taxon>
        <taxon>Serendipitaceae</taxon>
        <taxon>Serendipita</taxon>
    </lineage>
</organism>
<dbReference type="InterPro" id="IPR050993">
    <property type="entry name" value="Isochorismatase_domain"/>
</dbReference>
<dbReference type="InParanoid" id="G4TK47"/>
<name>G4TK47_SERID</name>
<protein>
    <recommendedName>
        <fullName evidence="2">Isochorismatase-like domain-containing protein</fullName>
    </recommendedName>
</protein>